<sequence length="15" mass="1625">MSNRCFLNANALCAP</sequence>
<reference evidence="1" key="1">
    <citation type="submission" date="2013-07" db="EMBL/GenBank/DDBJ databases">
        <title>Nephila pilipes venom gland.</title>
        <authorList>
            <person name="Huo L.J."/>
        </authorList>
    </citation>
    <scope>NUCLEOTIDE SEQUENCE</scope>
    <source>
        <tissue evidence="1">Venom gland</tissue>
    </source>
</reference>
<name>A0A076L085_NEPPI</name>
<organism evidence="1">
    <name type="scientific">Nephila pilipes</name>
    <name type="common">Giant wood spider</name>
    <name type="synonym">Nephila maculata</name>
    <dbReference type="NCBI Taxonomy" id="299642"/>
    <lineage>
        <taxon>Eukaryota</taxon>
        <taxon>Metazoa</taxon>
        <taxon>Ecdysozoa</taxon>
        <taxon>Arthropoda</taxon>
        <taxon>Chelicerata</taxon>
        <taxon>Arachnida</taxon>
        <taxon>Araneae</taxon>
        <taxon>Araneomorphae</taxon>
        <taxon>Entelegynae</taxon>
        <taxon>Araneoidea</taxon>
        <taxon>Nephilidae</taxon>
        <taxon>Nephila</taxon>
    </lineage>
</organism>
<protein>
    <submittedName>
        <fullName evidence="1">BLTX668</fullName>
    </submittedName>
</protein>
<accession>A0A076L085</accession>
<evidence type="ECO:0000313" key="1">
    <source>
        <dbReference type="EMBL" id="AII98022.1"/>
    </source>
</evidence>
<dbReference type="EMBL" id="KF433701">
    <property type="protein sequence ID" value="AII98022.1"/>
    <property type="molecule type" value="mRNA"/>
</dbReference>
<proteinExistence type="evidence at transcript level"/>